<feature type="transmembrane region" description="Helical" evidence="1">
    <location>
        <begin position="211"/>
        <end position="229"/>
    </location>
</feature>
<feature type="non-terminal residue" evidence="2">
    <location>
        <position position="1"/>
    </location>
</feature>
<feature type="transmembrane region" description="Helical" evidence="1">
    <location>
        <begin position="180"/>
        <end position="199"/>
    </location>
</feature>
<proteinExistence type="predicted"/>
<organism evidence="2">
    <name type="scientific">marine sediment metagenome</name>
    <dbReference type="NCBI Taxonomy" id="412755"/>
    <lineage>
        <taxon>unclassified sequences</taxon>
        <taxon>metagenomes</taxon>
        <taxon>ecological metagenomes</taxon>
    </lineage>
</organism>
<feature type="transmembrane region" description="Helical" evidence="1">
    <location>
        <begin position="78"/>
        <end position="97"/>
    </location>
</feature>
<name>X1U9I2_9ZZZZ</name>
<feature type="transmembrane region" description="Helical" evidence="1">
    <location>
        <begin position="53"/>
        <end position="73"/>
    </location>
</feature>
<evidence type="ECO:0000313" key="2">
    <source>
        <dbReference type="EMBL" id="GAJ00277.1"/>
    </source>
</evidence>
<comment type="caution">
    <text evidence="2">The sequence shown here is derived from an EMBL/GenBank/DDBJ whole genome shotgun (WGS) entry which is preliminary data.</text>
</comment>
<evidence type="ECO:0000256" key="1">
    <source>
        <dbReference type="SAM" id="Phobius"/>
    </source>
</evidence>
<protein>
    <recommendedName>
        <fullName evidence="3">MFS transporter</fullName>
    </recommendedName>
</protein>
<evidence type="ECO:0008006" key="3">
    <source>
        <dbReference type="Google" id="ProtNLM"/>
    </source>
</evidence>
<dbReference type="SUPFAM" id="SSF103473">
    <property type="entry name" value="MFS general substrate transporter"/>
    <property type="match status" value="1"/>
</dbReference>
<feature type="transmembrane region" description="Helical" evidence="1">
    <location>
        <begin position="235"/>
        <end position="252"/>
    </location>
</feature>
<accession>X1U9I2</accession>
<gene>
    <name evidence="2" type="ORF">S12H4_37562</name>
</gene>
<reference evidence="2" key="1">
    <citation type="journal article" date="2014" name="Front. Microbiol.">
        <title>High frequency of phylogenetically diverse reductive dehalogenase-homologous genes in deep subseafloor sedimentary metagenomes.</title>
        <authorList>
            <person name="Kawai M."/>
            <person name="Futagami T."/>
            <person name="Toyoda A."/>
            <person name="Takaki Y."/>
            <person name="Nishi S."/>
            <person name="Hori S."/>
            <person name="Arai W."/>
            <person name="Tsubouchi T."/>
            <person name="Morono Y."/>
            <person name="Uchiyama I."/>
            <person name="Ito T."/>
            <person name="Fujiyama A."/>
            <person name="Inagaki F."/>
            <person name="Takami H."/>
        </authorList>
    </citation>
    <scope>NUCLEOTIDE SEQUENCE</scope>
    <source>
        <strain evidence="2">Expedition CK06-06</strain>
    </source>
</reference>
<dbReference type="PANTHER" id="PTHR23530">
    <property type="entry name" value="TRANSPORT PROTEIN-RELATED"/>
    <property type="match status" value="1"/>
</dbReference>
<dbReference type="PANTHER" id="PTHR23530:SF1">
    <property type="entry name" value="PERMEASE, MAJOR FACILITATOR SUPERFAMILY-RELATED"/>
    <property type="match status" value="1"/>
</dbReference>
<dbReference type="AlphaFoldDB" id="X1U9I2"/>
<dbReference type="InterPro" id="IPR036259">
    <property type="entry name" value="MFS_trans_sf"/>
</dbReference>
<dbReference type="Gene3D" id="1.20.1250.20">
    <property type="entry name" value="MFS general substrate transporter like domains"/>
    <property type="match status" value="1"/>
</dbReference>
<keyword evidence="1" id="KW-0472">Membrane</keyword>
<feature type="non-terminal residue" evidence="2">
    <location>
        <position position="267"/>
    </location>
</feature>
<dbReference type="EMBL" id="BARW01022522">
    <property type="protein sequence ID" value="GAJ00277.1"/>
    <property type="molecule type" value="Genomic_DNA"/>
</dbReference>
<keyword evidence="1" id="KW-1133">Transmembrane helix</keyword>
<keyword evidence="1" id="KW-0812">Transmembrane</keyword>
<sequence>YLFPRFSICVLAMVLFAFGETFRSGTHKAMILEYLRNREISYLKVHYYGHTRAASQLGSAVAALLAAGLVFYVGSYRVVFLASLLPYVLALFLLASYPKELDGEITAIEGSWKLKLKKRLASTGGDFLHMLREPRLLRGLLNSGSFDAVFKSTKGYLQPIMQSQVLALPILLSFNEGQRVAVVVGALYFLIHVATSFAARNAGRVQRRAGSFAFTVNLTYLVGAAFLVGAGISTWIGIYPLAVAAFLGLHLLQNVRRPVIVGCLSDI</sequence>
<dbReference type="InterPro" id="IPR053160">
    <property type="entry name" value="MFS_DHA3_Transporter"/>
</dbReference>